<keyword evidence="1" id="KW-0812">Transmembrane</keyword>
<protein>
    <submittedName>
        <fullName evidence="2">Uncharacterized protein</fullName>
    </submittedName>
</protein>
<accession>A0A6N9U5D3</accession>
<name>A0A6N9U5D3_STRHA</name>
<gene>
    <name evidence="2" type="ORF">G3I29_26730</name>
</gene>
<proteinExistence type="predicted"/>
<keyword evidence="1" id="KW-1133">Transmembrane helix</keyword>
<evidence type="ECO:0000313" key="2">
    <source>
        <dbReference type="EMBL" id="NEA19030.1"/>
    </source>
</evidence>
<feature type="transmembrane region" description="Helical" evidence="1">
    <location>
        <begin position="43"/>
        <end position="63"/>
    </location>
</feature>
<comment type="caution">
    <text evidence="2">The sequence shown here is derived from an EMBL/GenBank/DDBJ whole genome shotgun (WGS) entry which is preliminary data.</text>
</comment>
<dbReference type="Proteomes" id="UP000471293">
    <property type="component" value="Unassembled WGS sequence"/>
</dbReference>
<dbReference type="AlphaFoldDB" id="A0A6N9U5D3"/>
<organism evidence="2 3">
    <name type="scientific">Streptomyces halstedii</name>
    <dbReference type="NCBI Taxonomy" id="1944"/>
    <lineage>
        <taxon>Bacteria</taxon>
        <taxon>Bacillati</taxon>
        <taxon>Actinomycetota</taxon>
        <taxon>Actinomycetes</taxon>
        <taxon>Kitasatosporales</taxon>
        <taxon>Streptomycetaceae</taxon>
        <taxon>Streptomyces</taxon>
    </lineage>
</organism>
<reference evidence="2 3" key="1">
    <citation type="submission" date="2020-01" db="EMBL/GenBank/DDBJ databases">
        <title>Insect and environment-associated Actinomycetes.</title>
        <authorList>
            <person name="Currrie C."/>
            <person name="Chevrette M."/>
            <person name="Carlson C."/>
            <person name="Stubbendieck R."/>
            <person name="Wendt-Pienkowski E."/>
        </authorList>
    </citation>
    <scope>NUCLEOTIDE SEQUENCE [LARGE SCALE GENOMIC DNA]</scope>
    <source>
        <strain evidence="2 3">SID11342</strain>
    </source>
</reference>
<evidence type="ECO:0000256" key="1">
    <source>
        <dbReference type="SAM" id="Phobius"/>
    </source>
</evidence>
<dbReference type="EMBL" id="JAAGLQ010000571">
    <property type="protein sequence ID" value="NEA19030.1"/>
    <property type="molecule type" value="Genomic_DNA"/>
</dbReference>
<sequence>MYLHFACVTIAGVAGILLALNFRDSAYRVYELLMNRSPVSPGFGFSPLIIRITGAVLGISLIVQLNSRRHRTT</sequence>
<keyword evidence="1" id="KW-0472">Membrane</keyword>
<evidence type="ECO:0000313" key="3">
    <source>
        <dbReference type="Proteomes" id="UP000471293"/>
    </source>
</evidence>